<evidence type="ECO:0000256" key="4">
    <source>
        <dbReference type="ARBA" id="ARBA00022857"/>
    </source>
</evidence>
<evidence type="ECO:0000256" key="8">
    <source>
        <dbReference type="ARBA" id="ARBA00023160"/>
    </source>
</evidence>
<keyword evidence="8" id="KW-0275">Fatty acid biosynthesis</keyword>
<keyword evidence="4" id="KW-0521">NADP</keyword>
<comment type="similarity">
    <text evidence="1">Belongs to the zinc-containing alcohol dehydrogenase family. Quinone oxidoreductase subfamily.</text>
</comment>
<dbReference type="GO" id="GO:0006633">
    <property type="term" value="P:fatty acid biosynthetic process"/>
    <property type="evidence" value="ECO:0007669"/>
    <property type="project" value="UniProtKB-KW"/>
</dbReference>
<evidence type="ECO:0000313" key="12">
    <source>
        <dbReference type="EMBL" id="MCO1334235.1"/>
    </source>
</evidence>
<dbReference type="InterPro" id="IPR036291">
    <property type="entry name" value="NAD(P)-bd_dom_sf"/>
</dbReference>
<keyword evidence="2" id="KW-0444">Lipid biosynthesis</keyword>
<comment type="catalytic activity">
    <reaction evidence="10">
        <text>a 2,3-saturated acyl-[ACP] + NADP(+) = a (2E)-enoyl-[ACP] + NADPH + H(+)</text>
        <dbReference type="Rhea" id="RHEA:22564"/>
        <dbReference type="Rhea" id="RHEA-COMP:9925"/>
        <dbReference type="Rhea" id="RHEA-COMP:9926"/>
        <dbReference type="ChEBI" id="CHEBI:15378"/>
        <dbReference type="ChEBI" id="CHEBI:57783"/>
        <dbReference type="ChEBI" id="CHEBI:58349"/>
        <dbReference type="ChEBI" id="CHEBI:78784"/>
        <dbReference type="ChEBI" id="CHEBI:78785"/>
        <dbReference type="EC" id="1.3.1.104"/>
    </reaction>
</comment>
<dbReference type="AlphaFoldDB" id="A0A9X2EN68"/>
<dbReference type="PANTHER" id="PTHR43981:SF2">
    <property type="entry name" value="ENOYL-[ACYL-CARRIER-PROTEIN] REDUCTASE, MITOCHONDRIAL"/>
    <property type="match status" value="1"/>
</dbReference>
<dbReference type="InterPro" id="IPR013154">
    <property type="entry name" value="ADH-like_N"/>
</dbReference>
<evidence type="ECO:0000313" key="13">
    <source>
        <dbReference type="Proteomes" id="UP001139028"/>
    </source>
</evidence>
<dbReference type="InterPro" id="IPR051034">
    <property type="entry name" value="Mito_Enoyl-ACP_Reductase"/>
</dbReference>
<dbReference type="CDD" id="cd05282">
    <property type="entry name" value="ETR_like"/>
    <property type="match status" value="1"/>
</dbReference>
<dbReference type="Pfam" id="PF08240">
    <property type="entry name" value="ADH_N"/>
    <property type="match status" value="1"/>
</dbReference>
<organism evidence="12 13">
    <name type="scientific">Microbulbifer okhotskensis</name>
    <dbReference type="NCBI Taxonomy" id="2926617"/>
    <lineage>
        <taxon>Bacteria</taxon>
        <taxon>Pseudomonadati</taxon>
        <taxon>Pseudomonadota</taxon>
        <taxon>Gammaproteobacteria</taxon>
        <taxon>Cellvibrionales</taxon>
        <taxon>Microbulbiferaceae</taxon>
        <taxon>Microbulbifer</taxon>
    </lineage>
</organism>
<keyword evidence="5" id="KW-0809">Transit peptide</keyword>
<comment type="caution">
    <text evidence="12">The sequence shown here is derived from an EMBL/GenBank/DDBJ whole genome shotgun (WGS) entry which is preliminary data.</text>
</comment>
<evidence type="ECO:0000259" key="11">
    <source>
        <dbReference type="SMART" id="SM00829"/>
    </source>
</evidence>
<evidence type="ECO:0000256" key="2">
    <source>
        <dbReference type="ARBA" id="ARBA00022516"/>
    </source>
</evidence>
<accession>A0A9X2EN68</accession>
<evidence type="ECO:0000256" key="1">
    <source>
        <dbReference type="ARBA" id="ARBA00010371"/>
    </source>
</evidence>
<dbReference type="SMART" id="SM00829">
    <property type="entry name" value="PKS_ER"/>
    <property type="match status" value="1"/>
</dbReference>
<dbReference type="EMBL" id="JALBWM010000023">
    <property type="protein sequence ID" value="MCO1334235.1"/>
    <property type="molecule type" value="Genomic_DNA"/>
</dbReference>
<proteinExistence type="inferred from homology"/>
<dbReference type="SUPFAM" id="SSF51735">
    <property type="entry name" value="NAD(P)-binding Rossmann-fold domains"/>
    <property type="match status" value="1"/>
</dbReference>
<dbReference type="InterPro" id="IPR020843">
    <property type="entry name" value="ER"/>
</dbReference>
<evidence type="ECO:0000256" key="3">
    <source>
        <dbReference type="ARBA" id="ARBA00022832"/>
    </source>
</evidence>
<keyword evidence="6" id="KW-0560">Oxidoreductase</keyword>
<sequence>MAIYIYKGYGNMLKAEYLQRGPVPQDVIEAVAFEDPELQEGQVLLELLASPINPSDVLTLTGEYGLLPPLPAVGGNEGVAKVVRHGPNVSGPEIGQIVLLPVGSGTWATHMVANAQGLVPLPNNVDPVQLSMITINPPTAYLLLSEFVDLQEGDWVIQNAANSGVGSYLTTLAKLRGLKVINVVRRESLIDPMLAAGADVVLVDGEVNGEGLGKRVAAATGGAEIKLGIDAVGGMATARMGEALSEGATLVNYGALSGEPCVIAPGMIIFKDITVRGFWLAKWFGAATPERQHEVFGTITKLVAEGKLSAPIHGTYPLSEIKEAVRVAAAGGRDGKVIVTGESWTA</sequence>
<reference evidence="12" key="1">
    <citation type="journal article" date="2022" name="Arch. Microbiol.">
        <title>Microbulbifer okhotskensis sp. nov., isolated from a deep bottom sediment of the Okhotsk Sea.</title>
        <authorList>
            <person name="Romanenko L."/>
            <person name="Kurilenko V."/>
            <person name="Otstavnykh N."/>
            <person name="Velansky P."/>
            <person name="Isaeva M."/>
            <person name="Mikhailov V."/>
        </authorList>
    </citation>
    <scope>NUCLEOTIDE SEQUENCE</scope>
    <source>
        <strain evidence="12">OS29</strain>
    </source>
</reference>
<dbReference type="Gene3D" id="3.90.180.10">
    <property type="entry name" value="Medium-chain alcohol dehydrogenases, catalytic domain"/>
    <property type="match status" value="1"/>
</dbReference>
<dbReference type="Gene3D" id="3.40.50.720">
    <property type="entry name" value="NAD(P)-binding Rossmann-like Domain"/>
    <property type="match status" value="1"/>
</dbReference>
<evidence type="ECO:0000256" key="10">
    <source>
        <dbReference type="ARBA" id="ARBA00048843"/>
    </source>
</evidence>
<dbReference type="EC" id="1.3.1.104" evidence="9"/>
<dbReference type="GO" id="GO:0141148">
    <property type="term" value="F:enoyl-[acyl-carrier-protein] reductase (NADPH) activity"/>
    <property type="evidence" value="ECO:0007669"/>
    <property type="project" value="UniProtKB-EC"/>
</dbReference>
<keyword evidence="3" id="KW-0276">Fatty acid metabolism</keyword>
<evidence type="ECO:0000256" key="5">
    <source>
        <dbReference type="ARBA" id="ARBA00022946"/>
    </source>
</evidence>
<dbReference type="InterPro" id="IPR011032">
    <property type="entry name" value="GroES-like_sf"/>
</dbReference>
<dbReference type="Pfam" id="PF00107">
    <property type="entry name" value="ADH_zinc_N"/>
    <property type="match status" value="1"/>
</dbReference>
<dbReference type="SUPFAM" id="SSF50129">
    <property type="entry name" value="GroES-like"/>
    <property type="match status" value="1"/>
</dbReference>
<dbReference type="InterPro" id="IPR013149">
    <property type="entry name" value="ADH-like_C"/>
</dbReference>
<dbReference type="PANTHER" id="PTHR43981">
    <property type="entry name" value="ENOYL-[ACYL-CARRIER-PROTEIN] REDUCTASE, MITOCHONDRIAL"/>
    <property type="match status" value="1"/>
</dbReference>
<protein>
    <recommendedName>
        <fullName evidence="9">enoyl-[acyl-carrier-protein] reductase</fullName>
        <ecNumber evidence="9">1.3.1.104</ecNumber>
    </recommendedName>
</protein>
<evidence type="ECO:0000256" key="6">
    <source>
        <dbReference type="ARBA" id="ARBA00023002"/>
    </source>
</evidence>
<evidence type="ECO:0000256" key="7">
    <source>
        <dbReference type="ARBA" id="ARBA00023098"/>
    </source>
</evidence>
<name>A0A9X2EN68_9GAMM</name>
<gene>
    <name evidence="12" type="ORF">MO867_07745</name>
</gene>
<keyword evidence="7" id="KW-0443">Lipid metabolism</keyword>
<feature type="domain" description="Enoyl reductase (ER)" evidence="11">
    <location>
        <begin position="26"/>
        <end position="339"/>
    </location>
</feature>
<keyword evidence="13" id="KW-1185">Reference proteome</keyword>
<dbReference type="RefSeq" id="WP_252465758.1">
    <property type="nucleotide sequence ID" value="NZ_JALBWM010000023.1"/>
</dbReference>
<evidence type="ECO:0000256" key="9">
    <source>
        <dbReference type="ARBA" id="ARBA00038963"/>
    </source>
</evidence>
<dbReference type="Proteomes" id="UP001139028">
    <property type="component" value="Unassembled WGS sequence"/>
</dbReference>